<accession>A0AA39PPI2</accession>
<evidence type="ECO:0000313" key="2">
    <source>
        <dbReference type="Proteomes" id="UP001175228"/>
    </source>
</evidence>
<dbReference type="Proteomes" id="UP001175228">
    <property type="component" value="Unassembled WGS sequence"/>
</dbReference>
<gene>
    <name evidence="1" type="ORF">EDD18DRAFT_1359834</name>
</gene>
<dbReference type="EMBL" id="JAUEPU010000041">
    <property type="protein sequence ID" value="KAK0488148.1"/>
    <property type="molecule type" value="Genomic_DNA"/>
</dbReference>
<organism evidence="1 2">
    <name type="scientific">Armillaria luteobubalina</name>
    <dbReference type="NCBI Taxonomy" id="153913"/>
    <lineage>
        <taxon>Eukaryota</taxon>
        <taxon>Fungi</taxon>
        <taxon>Dikarya</taxon>
        <taxon>Basidiomycota</taxon>
        <taxon>Agaricomycotina</taxon>
        <taxon>Agaricomycetes</taxon>
        <taxon>Agaricomycetidae</taxon>
        <taxon>Agaricales</taxon>
        <taxon>Marasmiineae</taxon>
        <taxon>Physalacriaceae</taxon>
        <taxon>Armillaria</taxon>
    </lineage>
</organism>
<dbReference type="AlphaFoldDB" id="A0AA39PPI2"/>
<comment type="caution">
    <text evidence="1">The sequence shown here is derived from an EMBL/GenBank/DDBJ whole genome shotgun (WGS) entry which is preliminary data.</text>
</comment>
<sequence>MPGIAFMPLFGSEDMTRIYNLLRRSGCALDILRIYSPLPWSDLLPTILTQAQSLTTLHLSINTATTLPVFHALSAKRNLSGASAVIGTVQLPNLRHSIFSEEPPTGTDVGIMKSIGVLYDAILSRWEYPGIKRLKSLTLILVGKPLEALRHNGLLHLIGLKSSGLNVKFLVDGDDVLEADGWLELLGQ</sequence>
<protein>
    <submittedName>
        <fullName evidence="1">Uncharacterized protein</fullName>
    </submittedName>
</protein>
<name>A0AA39PPI2_9AGAR</name>
<evidence type="ECO:0000313" key="1">
    <source>
        <dbReference type="EMBL" id="KAK0488148.1"/>
    </source>
</evidence>
<keyword evidence="2" id="KW-1185">Reference proteome</keyword>
<proteinExistence type="predicted"/>
<reference evidence="1" key="1">
    <citation type="submission" date="2023-06" db="EMBL/GenBank/DDBJ databases">
        <authorList>
            <consortium name="Lawrence Berkeley National Laboratory"/>
            <person name="Ahrendt S."/>
            <person name="Sahu N."/>
            <person name="Indic B."/>
            <person name="Wong-Bajracharya J."/>
            <person name="Merenyi Z."/>
            <person name="Ke H.-M."/>
            <person name="Monk M."/>
            <person name="Kocsube S."/>
            <person name="Drula E."/>
            <person name="Lipzen A."/>
            <person name="Balint B."/>
            <person name="Henrissat B."/>
            <person name="Andreopoulos B."/>
            <person name="Martin F.M."/>
            <person name="Harder C.B."/>
            <person name="Rigling D."/>
            <person name="Ford K.L."/>
            <person name="Foster G.D."/>
            <person name="Pangilinan J."/>
            <person name="Papanicolaou A."/>
            <person name="Barry K."/>
            <person name="LaButti K."/>
            <person name="Viragh M."/>
            <person name="Koriabine M."/>
            <person name="Yan M."/>
            <person name="Riley R."/>
            <person name="Champramary S."/>
            <person name="Plett K.L."/>
            <person name="Tsai I.J."/>
            <person name="Slot J."/>
            <person name="Sipos G."/>
            <person name="Plett J."/>
            <person name="Nagy L.G."/>
            <person name="Grigoriev I.V."/>
        </authorList>
    </citation>
    <scope>NUCLEOTIDE SEQUENCE</scope>
    <source>
        <strain evidence="1">HWK02</strain>
    </source>
</reference>